<keyword evidence="4" id="KW-1185">Reference proteome</keyword>
<dbReference type="RefSeq" id="WP_164448012.1">
    <property type="nucleotide sequence ID" value="NZ_SAIY01000005.1"/>
</dbReference>
<keyword evidence="2 3" id="KW-0378">Hydrolase</keyword>
<reference evidence="3 4" key="1">
    <citation type="submission" date="2020-02" db="EMBL/GenBank/DDBJ databases">
        <title>Draft Genome Sequence of Verrucosispora sp. Strain CWR15, Isolated from Gulf of Mexico Sponge.</title>
        <authorList>
            <person name="Kennedy S.J."/>
            <person name="Cella E."/>
            <person name="Azarian T."/>
            <person name="Baker B.J."/>
            <person name="Shaw L.N."/>
        </authorList>
    </citation>
    <scope>NUCLEOTIDE SEQUENCE [LARGE SCALE GENOMIC DNA]</scope>
    <source>
        <strain evidence="3 4">CWR15</strain>
    </source>
</reference>
<dbReference type="PANTHER" id="PTHR22946">
    <property type="entry name" value="DIENELACTONE HYDROLASE DOMAIN-CONTAINING PROTEIN-RELATED"/>
    <property type="match status" value="1"/>
</dbReference>
<dbReference type="Proteomes" id="UP000478148">
    <property type="component" value="Unassembled WGS sequence"/>
</dbReference>
<comment type="caution">
    <text evidence="3">The sequence shown here is derived from an EMBL/GenBank/DDBJ whole genome shotgun (WGS) entry which is preliminary data.</text>
</comment>
<dbReference type="SUPFAM" id="SSF53474">
    <property type="entry name" value="alpha/beta-Hydrolases"/>
    <property type="match status" value="1"/>
</dbReference>
<dbReference type="InterPro" id="IPR050261">
    <property type="entry name" value="FrsA_esterase"/>
</dbReference>
<organism evidence="3 4">
    <name type="scientific">Verrucosispora sioxanthis</name>
    <dbReference type="NCBI Taxonomy" id="2499994"/>
    <lineage>
        <taxon>Bacteria</taxon>
        <taxon>Bacillati</taxon>
        <taxon>Actinomycetota</taxon>
        <taxon>Actinomycetes</taxon>
        <taxon>Micromonosporales</taxon>
        <taxon>Micromonosporaceae</taxon>
        <taxon>Micromonospora</taxon>
    </lineage>
</organism>
<evidence type="ECO:0000256" key="2">
    <source>
        <dbReference type="ARBA" id="ARBA00022801"/>
    </source>
</evidence>
<evidence type="ECO:0000256" key="1">
    <source>
        <dbReference type="ARBA" id="ARBA00008645"/>
    </source>
</evidence>
<dbReference type="EMBL" id="SAIY01000005">
    <property type="protein sequence ID" value="NGM14096.1"/>
    <property type="molecule type" value="Genomic_DNA"/>
</dbReference>
<dbReference type="Gene3D" id="3.40.50.1820">
    <property type="entry name" value="alpha/beta hydrolase"/>
    <property type="match status" value="1"/>
</dbReference>
<dbReference type="PANTHER" id="PTHR22946:SF9">
    <property type="entry name" value="POLYKETIDE TRANSFERASE AF380"/>
    <property type="match status" value="1"/>
</dbReference>
<accession>A0A6M1KYS6</accession>
<dbReference type="AlphaFoldDB" id="A0A6M1KYS6"/>
<proteinExistence type="inferred from homology"/>
<name>A0A6M1KYS6_9ACTN</name>
<gene>
    <name evidence="3" type="ORF">ENC19_16145</name>
</gene>
<comment type="similarity">
    <text evidence="1">Belongs to the AB hydrolase superfamily.</text>
</comment>
<evidence type="ECO:0000313" key="3">
    <source>
        <dbReference type="EMBL" id="NGM14096.1"/>
    </source>
</evidence>
<protein>
    <submittedName>
        <fullName evidence="3">Alpha/beta hydrolase</fullName>
    </submittedName>
</protein>
<sequence>MEETPSFLRPFVLNPPDHHAEREANLDWYRPDGDVPRPAVILVHGGPIPPDMSPTPRDWPVYRGYGSLLASLGPVAVTAEHRLQVVVGPDGPFADYATAAQDVADAVERVRADPRVDPERIALWFFSGGGLLSTDWLRDRPEWLRAVALTYPLLAPLPEWGIDPRFAPAAAIGEAGRPVPPLLLTRVGLERPSLSEPVAVFLKAADDNGVPVDVLDVPNGQHGFDMLDHTDESRQAVEKAATWITERLGGQR</sequence>
<evidence type="ECO:0000313" key="4">
    <source>
        <dbReference type="Proteomes" id="UP000478148"/>
    </source>
</evidence>
<dbReference type="InterPro" id="IPR029058">
    <property type="entry name" value="AB_hydrolase_fold"/>
</dbReference>
<dbReference type="GO" id="GO:0052689">
    <property type="term" value="F:carboxylic ester hydrolase activity"/>
    <property type="evidence" value="ECO:0007669"/>
    <property type="project" value="UniProtKB-ARBA"/>
</dbReference>